<feature type="region of interest" description="Disordered" evidence="1">
    <location>
        <begin position="1"/>
        <end position="21"/>
    </location>
</feature>
<dbReference type="EMBL" id="CAJHUC010001322">
    <property type="protein sequence ID" value="CAD7700706.1"/>
    <property type="molecule type" value="Genomic_DNA"/>
</dbReference>
<accession>A0A8S1J3E2</accession>
<protein>
    <submittedName>
        <fullName evidence="2">Uncharacterized protein</fullName>
    </submittedName>
</protein>
<organism evidence="2 3">
    <name type="scientific">Ostreobium quekettii</name>
    <dbReference type="NCBI Taxonomy" id="121088"/>
    <lineage>
        <taxon>Eukaryota</taxon>
        <taxon>Viridiplantae</taxon>
        <taxon>Chlorophyta</taxon>
        <taxon>core chlorophytes</taxon>
        <taxon>Ulvophyceae</taxon>
        <taxon>TCBD clade</taxon>
        <taxon>Bryopsidales</taxon>
        <taxon>Ostreobineae</taxon>
        <taxon>Ostreobiaceae</taxon>
        <taxon>Ostreobium</taxon>
    </lineage>
</organism>
<feature type="compositionally biased region" description="Gly residues" evidence="1">
    <location>
        <begin position="1"/>
        <end position="15"/>
    </location>
</feature>
<dbReference type="Proteomes" id="UP000708148">
    <property type="component" value="Unassembled WGS sequence"/>
</dbReference>
<dbReference type="AlphaFoldDB" id="A0A8S1J3E2"/>
<evidence type="ECO:0000313" key="3">
    <source>
        <dbReference type="Proteomes" id="UP000708148"/>
    </source>
</evidence>
<sequence>MVAGGVGEEGQQDGGEGGRDDMIDFIVGTVPQWVPCRWLGPRPLLQARPCVCSLARRCKSRQASPYAAINKAPHVGRRGAGRVAGCPQSVHSSVGVRLGRTTSVRVCVVEYNRPGVVCPGKVP</sequence>
<name>A0A8S1J3E2_9CHLO</name>
<gene>
    <name evidence="2" type="ORF">OSTQU699_LOCUS6065</name>
</gene>
<reference evidence="2" key="1">
    <citation type="submission" date="2020-12" db="EMBL/GenBank/DDBJ databases">
        <authorList>
            <person name="Iha C."/>
        </authorList>
    </citation>
    <scope>NUCLEOTIDE SEQUENCE</scope>
</reference>
<keyword evidence="3" id="KW-1185">Reference proteome</keyword>
<proteinExistence type="predicted"/>
<evidence type="ECO:0000256" key="1">
    <source>
        <dbReference type="SAM" id="MobiDB-lite"/>
    </source>
</evidence>
<comment type="caution">
    <text evidence="2">The sequence shown here is derived from an EMBL/GenBank/DDBJ whole genome shotgun (WGS) entry which is preliminary data.</text>
</comment>
<evidence type="ECO:0000313" key="2">
    <source>
        <dbReference type="EMBL" id="CAD7700706.1"/>
    </source>
</evidence>